<comment type="subcellular location">
    <subcellularLocation>
        <location evidence="1">Membrane</location>
        <topology evidence="1">Single-pass membrane protein</topology>
    </subcellularLocation>
</comment>
<sequence length="413" mass="46426">MPIEETTLAGGMAVPGFNVFDRLYVWNGTIYAVTSDPKAFPELRMVLSRPGDVKSDHNMDPTPSEMQIISPAEAKLFLGESAVVIEGMSFILWDTNQFMAHYYHWWGELILGAMRVYSSLSLLPGIKTPLAQPQRFILPNINGSTWRDRAGVDGPLMRAGWPFASIEQQDFWRDLARLNQTFVFERAMIVCRPAAHKSPLATLWYKMISSSMNVTAPPDFWQPLQRRVIRNAVGYLPELDENGKVLSEPRSKAPVVTYISRQGGVRRLTSEAHEGLVDALRGLESEGLCELNVVAMENLTFSAQLEMVARTTVMVGVHGNGLTHQLWMPSSPRSTVVEIFFPKSYLHDYEILARNIGHKHYAIWNDSSVTYPPGKWFKGVEQGDRTNFNGYAIPVHGPTVAEVVRDRLTTFTP</sequence>
<name>A0A9P6CTK2_9AGAR</name>
<accession>A0A9P6CTK2</accession>
<dbReference type="PANTHER" id="PTHR20961:SF38">
    <property type="entry name" value="PROTEIN O-LINKED-MANNOSE BETA-1,4-N-ACETYLGLUCOSAMINYLTRANSFERASE 2"/>
    <property type="match status" value="1"/>
</dbReference>
<dbReference type="Pfam" id="PF04577">
    <property type="entry name" value="Glyco_transf_61"/>
    <property type="match status" value="1"/>
</dbReference>
<dbReference type="AlphaFoldDB" id="A0A9P6CTK2"/>
<dbReference type="GO" id="GO:0005783">
    <property type="term" value="C:endoplasmic reticulum"/>
    <property type="evidence" value="ECO:0007669"/>
    <property type="project" value="TreeGrafter"/>
</dbReference>
<evidence type="ECO:0000313" key="9">
    <source>
        <dbReference type="EMBL" id="KAF9479481.1"/>
    </source>
</evidence>
<evidence type="ECO:0000313" key="10">
    <source>
        <dbReference type="Proteomes" id="UP000807469"/>
    </source>
</evidence>
<organism evidence="9 10">
    <name type="scientific">Pholiota conissans</name>
    <dbReference type="NCBI Taxonomy" id="109636"/>
    <lineage>
        <taxon>Eukaryota</taxon>
        <taxon>Fungi</taxon>
        <taxon>Dikarya</taxon>
        <taxon>Basidiomycota</taxon>
        <taxon>Agaricomycotina</taxon>
        <taxon>Agaricomycetes</taxon>
        <taxon>Agaricomycetidae</taxon>
        <taxon>Agaricales</taxon>
        <taxon>Agaricineae</taxon>
        <taxon>Strophariaceae</taxon>
        <taxon>Pholiota</taxon>
    </lineage>
</organism>
<reference evidence="9" key="1">
    <citation type="submission" date="2020-11" db="EMBL/GenBank/DDBJ databases">
        <authorList>
            <consortium name="DOE Joint Genome Institute"/>
            <person name="Ahrendt S."/>
            <person name="Riley R."/>
            <person name="Andreopoulos W."/>
            <person name="Labutti K."/>
            <person name="Pangilinan J."/>
            <person name="Ruiz-Duenas F.J."/>
            <person name="Barrasa J.M."/>
            <person name="Sanchez-Garcia M."/>
            <person name="Camarero S."/>
            <person name="Miyauchi S."/>
            <person name="Serrano A."/>
            <person name="Linde D."/>
            <person name="Babiker R."/>
            <person name="Drula E."/>
            <person name="Ayuso-Fernandez I."/>
            <person name="Pacheco R."/>
            <person name="Padilla G."/>
            <person name="Ferreira P."/>
            <person name="Barriuso J."/>
            <person name="Kellner H."/>
            <person name="Castanera R."/>
            <person name="Alfaro M."/>
            <person name="Ramirez L."/>
            <person name="Pisabarro A.G."/>
            <person name="Kuo A."/>
            <person name="Tritt A."/>
            <person name="Lipzen A."/>
            <person name="He G."/>
            <person name="Yan M."/>
            <person name="Ng V."/>
            <person name="Cullen D."/>
            <person name="Martin F."/>
            <person name="Rosso M.-N."/>
            <person name="Henrissat B."/>
            <person name="Hibbett D."/>
            <person name="Martinez A.T."/>
            <person name="Grigoriev I.V."/>
        </authorList>
    </citation>
    <scope>NUCLEOTIDE SEQUENCE</scope>
    <source>
        <strain evidence="9">CIRM-BRFM 674</strain>
    </source>
</reference>
<comment type="caution">
    <text evidence="9">The sequence shown here is derived from an EMBL/GenBank/DDBJ whole genome shotgun (WGS) entry which is preliminary data.</text>
</comment>
<dbReference type="Proteomes" id="UP000807469">
    <property type="component" value="Unassembled WGS sequence"/>
</dbReference>
<keyword evidence="7" id="KW-0325">Glycoprotein</keyword>
<evidence type="ECO:0000256" key="4">
    <source>
        <dbReference type="ARBA" id="ARBA00022692"/>
    </source>
</evidence>
<protein>
    <recommendedName>
        <fullName evidence="8">Glycosyltransferase 61 catalytic domain-containing protein</fullName>
    </recommendedName>
</protein>
<evidence type="ECO:0000259" key="8">
    <source>
        <dbReference type="Pfam" id="PF04577"/>
    </source>
</evidence>
<dbReference type="OrthoDB" id="529273at2759"/>
<gene>
    <name evidence="9" type="ORF">BDN70DRAFT_806989</name>
</gene>
<keyword evidence="3" id="KW-0808">Transferase</keyword>
<keyword evidence="5" id="KW-1133">Transmembrane helix</keyword>
<evidence type="ECO:0000256" key="7">
    <source>
        <dbReference type="ARBA" id="ARBA00023180"/>
    </source>
</evidence>
<dbReference type="GO" id="GO:0097363">
    <property type="term" value="F:protein O-acetylglucosaminyltransferase activity"/>
    <property type="evidence" value="ECO:0007669"/>
    <property type="project" value="TreeGrafter"/>
</dbReference>
<keyword evidence="4" id="KW-0812">Transmembrane</keyword>
<evidence type="ECO:0000256" key="6">
    <source>
        <dbReference type="ARBA" id="ARBA00023136"/>
    </source>
</evidence>
<evidence type="ECO:0000256" key="1">
    <source>
        <dbReference type="ARBA" id="ARBA00004167"/>
    </source>
</evidence>
<dbReference type="GO" id="GO:0035269">
    <property type="term" value="P:protein O-linked glycosylation via mannose"/>
    <property type="evidence" value="ECO:0007669"/>
    <property type="project" value="TreeGrafter"/>
</dbReference>
<dbReference type="EMBL" id="MU155212">
    <property type="protein sequence ID" value="KAF9479481.1"/>
    <property type="molecule type" value="Genomic_DNA"/>
</dbReference>
<keyword evidence="2" id="KW-0328">Glycosyltransferase</keyword>
<evidence type="ECO:0000256" key="3">
    <source>
        <dbReference type="ARBA" id="ARBA00022679"/>
    </source>
</evidence>
<evidence type="ECO:0000256" key="5">
    <source>
        <dbReference type="ARBA" id="ARBA00022989"/>
    </source>
</evidence>
<proteinExistence type="predicted"/>
<dbReference type="GO" id="GO:0016020">
    <property type="term" value="C:membrane"/>
    <property type="evidence" value="ECO:0007669"/>
    <property type="project" value="UniProtKB-SubCell"/>
</dbReference>
<dbReference type="InterPro" id="IPR049625">
    <property type="entry name" value="Glyco_transf_61_cat"/>
</dbReference>
<keyword evidence="10" id="KW-1185">Reference proteome</keyword>
<feature type="domain" description="Glycosyltransferase 61 catalytic" evidence="8">
    <location>
        <begin position="102"/>
        <end position="331"/>
    </location>
</feature>
<keyword evidence="6" id="KW-0472">Membrane</keyword>
<dbReference type="InterPro" id="IPR007657">
    <property type="entry name" value="Glycosyltransferase_61"/>
</dbReference>
<evidence type="ECO:0000256" key="2">
    <source>
        <dbReference type="ARBA" id="ARBA00022676"/>
    </source>
</evidence>
<dbReference type="PANTHER" id="PTHR20961">
    <property type="entry name" value="GLYCOSYLTRANSFERASE"/>
    <property type="match status" value="1"/>
</dbReference>